<sequence length="58" mass="6076">MIVGATLLMVRNGTGAPAMAASSVKISWSIAERPWPPYSLGQPSASHPSRPICAIVSR</sequence>
<dbReference type="EMBL" id="CFOH01000988">
    <property type="protein sequence ID" value="CFE76068.1"/>
    <property type="molecule type" value="Genomic_DNA"/>
</dbReference>
<organism evidence="1 3">
    <name type="scientific">Mycobacterium tuberculosis</name>
    <dbReference type="NCBI Taxonomy" id="1773"/>
    <lineage>
        <taxon>Bacteria</taxon>
        <taxon>Bacillati</taxon>
        <taxon>Actinomycetota</taxon>
        <taxon>Actinomycetes</taxon>
        <taxon>Mycobacteriales</taxon>
        <taxon>Mycobacteriaceae</taxon>
        <taxon>Mycobacterium</taxon>
        <taxon>Mycobacterium tuberculosis complex</taxon>
    </lineage>
</organism>
<evidence type="ECO:0000313" key="1">
    <source>
        <dbReference type="EMBL" id="CFE76068.1"/>
    </source>
</evidence>
<evidence type="ECO:0000313" key="4">
    <source>
        <dbReference type="Proteomes" id="UP000050164"/>
    </source>
</evidence>
<dbReference type="AlphaFoldDB" id="A0A654TTJ0"/>
<evidence type="ECO:0000313" key="3">
    <source>
        <dbReference type="Proteomes" id="UP000046947"/>
    </source>
</evidence>
<gene>
    <name evidence="1" type="ORF">ERS007688_03946</name>
    <name evidence="2" type="ORF">ERS027659_03739</name>
</gene>
<evidence type="ECO:0000313" key="2">
    <source>
        <dbReference type="EMBL" id="CKS92227.1"/>
    </source>
</evidence>
<accession>A0A654TTJ0</accession>
<reference evidence="3 4" key="1">
    <citation type="submission" date="2015-03" db="EMBL/GenBank/DDBJ databases">
        <authorList>
            <consortium name="Pathogen Informatics"/>
        </authorList>
    </citation>
    <scope>NUCLEOTIDE SEQUENCE [LARGE SCALE GENOMIC DNA]</scope>
    <source>
        <strain evidence="2 4">Bir 185</strain>
        <strain evidence="1 3">H09601792</strain>
    </source>
</reference>
<proteinExistence type="predicted"/>
<protein>
    <submittedName>
        <fullName evidence="1">Uncharacterized protein</fullName>
    </submittedName>
</protein>
<name>A0A654TTJ0_MYCTX</name>
<dbReference type="Proteomes" id="UP000050164">
    <property type="component" value="Unassembled WGS sequence"/>
</dbReference>
<dbReference type="EMBL" id="CNFT01001148">
    <property type="protein sequence ID" value="CKS92227.1"/>
    <property type="molecule type" value="Genomic_DNA"/>
</dbReference>
<dbReference type="Proteomes" id="UP000046947">
    <property type="component" value="Unassembled WGS sequence"/>
</dbReference>